<reference evidence="3 4" key="1">
    <citation type="submission" date="2015-12" db="EMBL/GenBank/DDBJ databases">
        <title>Dictyostelia acquired genes for synthesis and detection of signals that induce cell-type specialization by lateral gene transfer from prokaryotes.</title>
        <authorList>
            <person name="Gloeckner G."/>
            <person name="Schaap P."/>
        </authorList>
    </citation>
    <scope>NUCLEOTIDE SEQUENCE [LARGE SCALE GENOMIC DNA]</scope>
    <source>
        <strain evidence="3 4">TK</strain>
    </source>
</reference>
<gene>
    <name evidence="3" type="ORF">DLAC_06118</name>
</gene>
<dbReference type="SUPFAM" id="SSF48403">
    <property type="entry name" value="Ankyrin repeat"/>
    <property type="match status" value="1"/>
</dbReference>
<dbReference type="STRING" id="361077.A0A151ZHP1"/>
<dbReference type="InterPro" id="IPR002110">
    <property type="entry name" value="Ankyrin_rpt"/>
</dbReference>
<evidence type="ECO:0000256" key="1">
    <source>
        <dbReference type="ARBA" id="ARBA00023121"/>
    </source>
</evidence>
<keyword evidence="1" id="KW-0446">Lipid-binding</keyword>
<dbReference type="PANTHER" id="PTHR24119:SF0">
    <property type="entry name" value="ACYL-COA-BINDING DOMAIN-CONTAINING PROTEIN 6"/>
    <property type="match status" value="1"/>
</dbReference>
<accession>A0A151ZHP1</accession>
<feature type="repeat" description="ANK" evidence="2">
    <location>
        <begin position="80"/>
        <end position="113"/>
    </location>
</feature>
<dbReference type="InParanoid" id="A0A151ZHP1"/>
<name>A0A151ZHP1_TIELA</name>
<dbReference type="GO" id="GO:0000062">
    <property type="term" value="F:fatty-acyl-CoA binding"/>
    <property type="evidence" value="ECO:0007669"/>
    <property type="project" value="TreeGrafter"/>
</dbReference>
<dbReference type="OMA" id="ACEYSGE"/>
<dbReference type="Pfam" id="PF12796">
    <property type="entry name" value="Ank_2"/>
    <property type="match status" value="1"/>
</dbReference>
<sequence length="134" mass="15078">MSRVLHDDIDTSSQKKDLSYWVCENKIENVQEILKSANVNVNEADENGITPLMWSCDRGLVPITRLLLKHGANINDQDNEGMTPLHYASLCGHSDIIVLLIREHSANTTIRDYQGQLAMDLLDPDDAHLIPLFP</sequence>
<evidence type="ECO:0000313" key="3">
    <source>
        <dbReference type="EMBL" id="KYQ93427.1"/>
    </source>
</evidence>
<dbReference type="Proteomes" id="UP000076078">
    <property type="component" value="Unassembled WGS sequence"/>
</dbReference>
<dbReference type="SMART" id="SM00248">
    <property type="entry name" value="ANK"/>
    <property type="match status" value="2"/>
</dbReference>
<feature type="repeat" description="ANK" evidence="2">
    <location>
        <begin position="47"/>
        <end position="79"/>
    </location>
</feature>
<comment type="caution">
    <text evidence="3">The sequence shown here is derived from an EMBL/GenBank/DDBJ whole genome shotgun (WGS) entry which is preliminary data.</text>
</comment>
<protein>
    <submittedName>
        <fullName evidence="3">Uncharacterized protein</fullName>
    </submittedName>
</protein>
<dbReference type="PROSITE" id="PS50297">
    <property type="entry name" value="ANK_REP_REGION"/>
    <property type="match status" value="2"/>
</dbReference>
<dbReference type="InterPro" id="IPR036770">
    <property type="entry name" value="Ankyrin_rpt-contain_sf"/>
</dbReference>
<organism evidence="3 4">
    <name type="scientific">Tieghemostelium lacteum</name>
    <name type="common">Slime mold</name>
    <name type="synonym">Dictyostelium lacteum</name>
    <dbReference type="NCBI Taxonomy" id="361077"/>
    <lineage>
        <taxon>Eukaryota</taxon>
        <taxon>Amoebozoa</taxon>
        <taxon>Evosea</taxon>
        <taxon>Eumycetozoa</taxon>
        <taxon>Dictyostelia</taxon>
        <taxon>Dictyosteliales</taxon>
        <taxon>Raperosteliaceae</taxon>
        <taxon>Tieghemostelium</taxon>
    </lineage>
</organism>
<keyword evidence="2" id="KW-0040">ANK repeat</keyword>
<dbReference type="AlphaFoldDB" id="A0A151ZHP1"/>
<keyword evidence="4" id="KW-1185">Reference proteome</keyword>
<proteinExistence type="predicted"/>
<dbReference type="PANTHER" id="PTHR24119">
    <property type="entry name" value="ACYL-COA-BINDING DOMAIN-CONTAINING PROTEIN 6"/>
    <property type="match status" value="1"/>
</dbReference>
<dbReference type="PROSITE" id="PS50088">
    <property type="entry name" value="ANK_REPEAT"/>
    <property type="match status" value="2"/>
</dbReference>
<dbReference type="OrthoDB" id="4567at2759"/>
<dbReference type="Gene3D" id="1.25.40.20">
    <property type="entry name" value="Ankyrin repeat-containing domain"/>
    <property type="match status" value="1"/>
</dbReference>
<evidence type="ECO:0000313" key="4">
    <source>
        <dbReference type="Proteomes" id="UP000076078"/>
    </source>
</evidence>
<evidence type="ECO:0000256" key="2">
    <source>
        <dbReference type="PROSITE-ProRule" id="PRU00023"/>
    </source>
</evidence>
<dbReference type="EMBL" id="LODT01000028">
    <property type="protein sequence ID" value="KYQ93427.1"/>
    <property type="molecule type" value="Genomic_DNA"/>
</dbReference>